<feature type="compositionally biased region" description="Basic and acidic residues" evidence="1">
    <location>
        <begin position="219"/>
        <end position="234"/>
    </location>
</feature>
<keyword evidence="2" id="KW-0732">Signal</keyword>
<gene>
    <name evidence="3" type="ORF">OFBG_00671</name>
</gene>
<proteinExistence type="predicted"/>
<feature type="region of interest" description="Disordered" evidence="1">
    <location>
        <begin position="188"/>
        <end position="234"/>
    </location>
</feature>
<feature type="compositionally biased region" description="Basic residues" evidence="1">
    <location>
        <begin position="203"/>
        <end position="218"/>
    </location>
</feature>
<evidence type="ECO:0000313" key="4">
    <source>
        <dbReference type="Proteomes" id="UP000005089"/>
    </source>
</evidence>
<feature type="chain" id="PRO_5030166986" evidence="2">
    <location>
        <begin position="38"/>
        <end position="269"/>
    </location>
</feature>
<evidence type="ECO:0000313" key="3">
    <source>
        <dbReference type="EMBL" id="EEO29643.1"/>
    </source>
</evidence>
<evidence type="ECO:0000256" key="2">
    <source>
        <dbReference type="SAM" id="SignalP"/>
    </source>
</evidence>
<evidence type="ECO:0000256" key="1">
    <source>
        <dbReference type="SAM" id="MobiDB-lite"/>
    </source>
</evidence>
<dbReference type="HOGENOM" id="CLU_1033814_0_0_4"/>
<organism evidence="3 4">
    <name type="scientific">Oxalobacter formigenes OXCC13</name>
    <dbReference type="NCBI Taxonomy" id="556269"/>
    <lineage>
        <taxon>Bacteria</taxon>
        <taxon>Pseudomonadati</taxon>
        <taxon>Pseudomonadota</taxon>
        <taxon>Betaproteobacteria</taxon>
        <taxon>Burkholderiales</taxon>
        <taxon>Oxalobacteraceae</taxon>
        <taxon>Oxalobacter</taxon>
    </lineage>
</organism>
<feature type="signal peptide" evidence="2">
    <location>
        <begin position="1"/>
        <end position="37"/>
    </location>
</feature>
<dbReference type="EMBL" id="GG658170">
    <property type="protein sequence ID" value="EEO29643.1"/>
    <property type="molecule type" value="Genomic_DNA"/>
</dbReference>
<dbReference type="eggNOG" id="ENOG50316E6">
    <property type="taxonomic scope" value="Bacteria"/>
</dbReference>
<reference evidence="3 4" key="1">
    <citation type="submission" date="2009-02" db="EMBL/GenBank/DDBJ databases">
        <title>The Genome Sequence of Oxalobacter formigenes OXCC13.</title>
        <authorList>
            <consortium name="The Broad Institute Genome Sequencing Platform"/>
            <person name="Ward D."/>
            <person name="Young S.K."/>
            <person name="Kodira C.D."/>
            <person name="Zeng Q."/>
            <person name="Koehrsen M."/>
            <person name="Alvarado L."/>
            <person name="Berlin A."/>
            <person name="Borenstein D."/>
            <person name="Chen Z."/>
            <person name="Engels R."/>
            <person name="Freedman E."/>
            <person name="Gellesch M."/>
            <person name="Goldberg J."/>
            <person name="Griggs A."/>
            <person name="Gujja S."/>
            <person name="Heiman D."/>
            <person name="Hepburn T."/>
            <person name="Howarth C."/>
            <person name="Jen D."/>
            <person name="Larson L."/>
            <person name="Lewis B."/>
            <person name="Mehta T."/>
            <person name="Park D."/>
            <person name="Pearson M."/>
            <person name="Roberts A."/>
            <person name="Saif S."/>
            <person name="Shea T."/>
            <person name="Shenoy N."/>
            <person name="Sisk P."/>
            <person name="Stolte C."/>
            <person name="Sykes S."/>
            <person name="Walk T."/>
            <person name="White J."/>
            <person name="Yandava C."/>
            <person name="Allison M.J."/>
            <person name="Lander E."/>
            <person name="Nusbaum C."/>
            <person name="Galagan J."/>
            <person name="Birren B."/>
        </authorList>
    </citation>
    <scope>NUCLEOTIDE SEQUENCE [LARGE SCALE GENOMIC DNA]</scope>
    <source>
        <strain evidence="3 4">OXCC13</strain>
    </source>
</reference>
<dbReference type="AlphaFoldDB" id="C3X8W7"/>
<dbReference type="Proteomes" id="UP000005089">
    <property type="component" value="Unassembled WGS sequence"/>
</dbReference>
<sequence>MAPVSGFSMHAFMNSSRFRFSFLLAVLLAVTVPFTCADALASAELADPNLERTPLPDYEYSPDGDSPDAFLSFSNDQGFSNASPAKSADALARRKKVDEILRKNPDMPEYMKKAYRAYQYTGDNNIRRFAQAASEFQKQELREQLIAHIDDPEKLNRLMTALYGKAYSPYKAVGSSGYVLNQETGEISRGNDGLSAEHDKKRQAGTAKKRNSSRKREKRGNNVREDRYGGASRDMKEEYLAARARAVKANRPDLVEELDKMARKNGLFD</sequence>
<keyword evidence="4" id="KW-1185">Reference proteome</keyword>
<protein>
    <submittedName>
        <fullName evidence="3">Uncharacterized protein</fullName>
    </submittedName>
</protein>
<accession>C3X8W7</accession>
<name>C3X8W7_OXAFO</name>